<dbReference type="InterPro" id="IPR012354">
    <property type="entry name" value="Esterase_lipase"/>
</dbReference>
<evidence type="ECO:0000259" key="1">
    <source>
        <dbReference type="Pfam" id="PF12146"/>
    </source>
</evidence>
<dbReference type="GO" id="GO:0052689">
    <property type="term" value="F:carboxylic ester hydrolase activity"/>
    <property type="evidence" value="ECO:0007669"/>
    <property type="project" value="InterPro"/>
</dbReference>
<dbReference type="PANTHER" id="PTHR11614">
    <property type="entry name" value="PHOSPHOLIPASE-RELATED"/>
    <property type="match status" value="1"/>
</dbReference>
<organism evidence="2">
    <name type="scientific">freshwater metagenome</name>
    <dbReference type="NCBI Taxonomy" id="449393"/>
    <lineage>
        <taxon>unclassified sequences</taxon>
        <taxon>metagenomes</taxon>
        <taxon>ecological metagenomes</taxon>
    </lineage>
</organism>
<name>A0A6J6H766_9ZZZZ</name>
<dbReference type="Pfam" id="PF12146">
    <property type="entry name" value="Hydrolase_4"/>
    <property type="match status" value="1"/>
</dbReference>
<dbReference type="PIRSF" id="PIRSF017388">
    <property type="entry name" value="Esterase_lipase"/>
    <property type="match status" value="1"/>
</dbReference>
<accession>A0A6J6H766</accession>
<proteinExistence type="predicted"/>
<gene>
    <name evidence="2" type="ORF">UFOPK1874_00182</name>
</gene>
<dbReference type="Gene3D" id="3.40.50.1820">
    <property type="entry name" value="alpha/beta hydrolase"/>
    <property type="match status" value="1"/>
</dbReference>
<dbReference type="AlphaFoldDB" id="A0A6J6H766"/>
<dbReference type="EMBL" id="CAEZUX010000008">
    <property type="protein sequence ID" value="CAB4607114.1"/>
    <property type="molecule type" value="Genomic_DNA"/>
</dbReference>
<sequence length="252" mass="26631">MTAPTIPGAEPLSVVGKRDAGVLVLHGFTGNPGSMRGLAEACVAAGFHVEMPQLAGHGTAMEDMIPTRWVDWSRDAEAAYQTLAKRVSKVVVMGLSMGGALTLWVGAEHPEVLGLVCVNPATQPQAPEVMEMLKGMVDSGVEVMDGIGSDIAEPGVVETAYPGTPLAALYSFQEDGLTPLSKRYGATKMPLLLFSSIQDHVVSPSDSDALMAEYGGPKEQVKLERSYHVATQDYDKGIIFEGAVAFAQRVTA</sequence>
<dbReference type="InterPro" id="IPR022742">
    <property type="entry name" value="Hydrolase_4"/>
</dbReference>
<dbReference type="InterPro" id="IPR051044">
    <property type="entry name" value="MAG_DAG_Lipase"/>
</dbReference>
<reference evidence="2" key="1">
    <citation type="submission" date="2020-05" db="EMBL/GenBank/DDBJ databases">
        <authorList>
            <person name="Chiriac C."/>
            <person name="Salcher M."/>
            <person name="Ghai R."/>
            <person name="Kavagutti S V."/>
        </authorList>
    </citation>
    <scope>NUCLEOTIDE SEQUENCE</scope>
</reference>
<evidence type="ECO:0000313" key="2">
    <source>
        <dbReference type="EMBL" id="CAB4607114.1"/>
    </source>
</evidence>
<dbReference type="SUPFAM" id="SSF53474">
    <property type="entry name" value="alpha/beta-Hydrolases"/>
    <property type="match status" value="1"/>
</dbReference>
<protein>
    <submittedName>
        <fullName evidence="2">Unannotated protein</fullName>
    </submittedName>
</protein>
<dbReference type="InterPro" id="IPR029058">
    <property type="entry name" value="AB_hydrolase_fold"/>
</dbReference>
<feature type="domain" description="Serine aminopeptidase S33" evidence="1">
    <location>
        <begin position="17"/>
        <end position="135"/>
    </location>
</feature>